<dbReference type="Proteomes" id="UP000478052">
    <property type="component" value="Unassembled WGS sequence"/>
</dbReference>
<proteinExistence type="predicted"/>
<gene>
    <name evidence="1" type="ORF">FWK35_00026822</name>
</gene>
<reference evidence="1 2" key="1">
    <citation type="submission" date="2019-08" db="EMBL/GenBank/DDBJ databases">
        <title>Whole genome of Aphis craccivora.</title>
        <authorList>
            <person name="Voronova N.V."/>
            <person name="Shulinski R.S."/>
            <person name="Bandarenka Y.V."/>
            <person name="Zhorov D.G."/>
            <person name="Warner D."/>
        </authorList>
    </citation>
    <scope>NUCLEOTIDE SEQUENCE [LARGE SCALE GENOMIC DNA]</scope>
    <source>
        <strain evidence="1">180601</strain>
        <tissue evidence="1">Whole Body</tissue>
    </source>
</reference>
<keyword evidence="2" id="KW-1185">Reference proteome</keyword>
<sequence length="124" mass="14045">MSSGGLAINFSTGNYRMTGPPSRGSIKDKHARSLLTQLDASCVNGNFMVSKIIKLLLLPYLIPTKTQIKNSFANTSNKTQNFGNHLWRNQQLDLFVMLRLRTKKLNCQHLQNLIELNEEILKIS</sequence>
<evidence type="ECO:0000313" key="2">
    <source>
        <dbReference type="Proteomes" id="UP000478052"/>
    </source>
</evidence>
<dbReference type="EMBL" id="VUJU01014681">
    <property type="protein sequence ID" value="KAF0701555.1"/>
    <property type="molecule type" value="Genomic_DNA"/>
</dbReference>
<accession>A0A6G0VM54</accession>
<evidence type="ECO:0000313" key="1">
    <source>
        <dbReference type="EMBL" id="KAF0701555.1"/>
    </source>
</evidence>
<protein>
    <submittedName>
        <fullName evidence="1">Uncharacterized protein</fullName>
    </submittedName>
</protein>
<comment type="caution">
    <text evidence="1">The sequence shown here is derived from an EMBL/GenBank/DDBJ whole genome shotgun (WGS) entry which is preliminary data.</text>
</comment>
<name>A0A6G0VM54_APHCR</name>
<organism evidence="1 2">
    <name type="scientific">Aphis craccivora</name>
    <name type="common">Cowpea aphid</name>
    <dbReference type="NCBI Taxonomy" id="307492"/>
    <lineage>
        <taxon>Eukaryota</taxon>
        <taxon>Metazoa</taxon>
        <taxon>Ecdysozoa</taxon>
        <taxon>Arthropoda</taxon>
        <taxon>Hexapoda</taxon>
        <taxon>Insecta</taxon>
        <taxon>Pterygota</taxon>
        <taxon>Neoptera</taxon>
        <taxon>Paraneoptera</taxon>
        <taxon>Hemiptera</taxon>
        <taxon>Sternorrhyncha</taxon>
        <taxon>Aphidomorpha</taxon>
        <taxon>Aphidoidea</taxon>
        <taxon>Aphididae</taxon>
        <taxon>Aphidini</taxon>
        <taxon>Aphis</taxon>
        <taxon>Aphis</taxon>
    </lineage>
</organism>
<dbReference type="AlphaFoldDB" id="A0A6G0VM54"/>